<keyword evidence="10 16" id="KW-0472">Membrane</keyword>
<evidence type="ECO:0000256" key="10">
    <source>
        <dbReference type="ARBA" id="ARBA00023136"/>
    </source>
</evidence>
<evidence type="ECO:0000313" key="18">
    <source>
        <dbReference type="Proteomes" id="UP000663828"/>
    </source>
</evidence>
<evidence type="ECO:0000256" key="16">
    <source>
        <dbReference type="SAM" id="Phobius"/>
    </source>
</evidence>
<keyword evidence="8 16" id="KW-1133">Transmembrane helix</keyword>
<evidence type="ECO:0000256" key="1">
    <source>
        <dbReference type="ARBA" id="ARBA00004651"/>
    </source>
</evidence>
<keyword evidence="7 14" id="KW-0769">Symport</keyword>
<evidence type="ECO:0000256" key="13">
    <source>
        <dbReference type="PIRSR" id="PIRSR600175-1"/>
    </source>
</evidence>
<dbReference type="InterPro" id="IPR037272">
    <property type="entry name" value="SNS_sf"/>
</dbReference>
<dbReference type="GO" id="GO:0005330">
    <property type="term" value="F:dopamine:sodium symporter activity"/>
    <property type="evidence" value="ECO:0007669"/>
    <property type="project" value="TreeGrafter"/>
</dbReference>
<comment type="caution">
    <text evidence="17">The sequence shown here is derived from an EMBL/GenBank/DDBJ whole genome shotgun (WGS) entry which is preliminary data.</text>
</comment>
<organism evidence="17 18">
    <name type="scientific">Adineta ricciae</name>
    <name type="common">Rotifer</name>
    <dbReference type="NCBI Taxonomy" id="249248"/>
    <lineage>
        <taxon>Eukaryota</taxon>
        <taxon>Metazoa</taxon>
        <taxon>Spiralia</taxon>
        <taxon>Gnathifera</taxon>
        <taxon>Rotifera</taxon>
        <taxon>Eurotatoria</taxon>
        <taxon>Bdelloidea</taxon>
        <taxon>Adinetida</taxon>
        <taxon>Adinetidae</taxon>
        <taxon>Adineta</taxon>
    </lineage>
</organism>
<dbReference type="AlphaFoldDB" id="A0A816FTA4"/>
<keyword evidence="12" id="KW-0325">Glycoprotein</keyword>
<dbReference type="EMBL" id="CAJNOR010012136">
    <property type="protein sequence ID" value="CAF1665888.1"/>
    <property type="molecule type" value="Genomic_DNA"/>
</dbReference>
<dbReference type="GO" id="GO:0032809">
    <property type="term" value="C:neuronal cell body membrane"/>
    <property type="evidence" value="ECO:0007669"/>
    <property type="project" value="TreeGrafter"/>
</dbReference>
<feature type="binding site" evidence="13">
    <location>
        <position position="99"/>
    </location>
    <ligand>
        <name>Na(+)</name>
        <dbReference type="ChEBI" id="CHEBI:29101"/>
        <label>1</label>
    </ligand>
</feature>
<keyword evidence="11" id="KW-1015">Disulfide bond</keyword>
<keyword evidence="5 13" id="KW-0479">Metal-binding</keyword>
<evidence type="ECO:0000256" key="9">
    <source>
        <dbReference type="ARBA" id="ARBA00023053"/>
    </source>
</evidence>
<evidence type="ECO:0000256" key="15">
    <source>
        <dbReference type="SAM" id="MobiDB-lite"/>
    </source>
</evidence>
<evidence type="ECO:0000256" key="6">
    <source>
        <dbReference type="ARBA" id="ARBA00022775"/>
    </source>
</evidence>
<dbReference type="Proteomes" id="UP000663828">
    <property type="component" value="Unassembled WGS sequence"/>
</dbReference>
<comment type="subcellular location">
    <subcellularLocation>
        <location evidence="1">Cell membrane</location>
        <topology evidence="1">Multi-pass membrane protein</topology>
    </subcellularLocation>
</comment>
<dbReference type="InterPro" id="IPR000175">
    <property type="entry name" value="Na/ntran_symport"/>
</dbReference>
<keyword evidence="6" id="KW-0532">Neurotransmitter transport</keyword>
<evidence type="ECO:0000256" key="11">
    <source>
        <dbReference type="ARBA" id="ARBA00023157"/>
    </source>
</evidence>
<proteinExistence type="inferred from homology"/>
<comment type="similarity">
    <text evidence="14">Belongs to the sodium:neurotransmitter symporter (SNF) (TC 2.A.22) family.</text>
</comment>
<dbReference type="PRINTS" id="PR00176">
    <property type="entry name" value="NANEUSMPORT"/>
</dbReference>
<feature type="binding site" evidence="13">
    <location>
        <position position="101"/>
    </location>
    <ligand>
        <name>Na(+)</name>
        <dbReference type="ChEBI" id="CHEBI:29101"/>
        <label>1</label>
    </ligand>
</feature>
<dbReference type="PANTHER" id="PTHR11616">
    <property type="entry name" value="SODIUM/CHLORIDE DEPENDENT TRANSPORTER"/>
    <property type="match status" value="1"/>
</dbReference>
<dbReference type="GO" id="GO:0015874">
    <property type="term" value="P:norepinephrine transport"/>
    <property type="evidence" value="ECO:0007669"/>
    <property type="project" value="TreeGrafter"/>
</dbReference>
<keyword evidence="18" id="KW-1185">Reference proteome</keyword>
<feature type="transmembrane region" description="Helical" evidence="16">
    <location>
        <begin position="123"/>
        <end position="144"/>
    </location>
</feature>
<evidence type="ECO:0000256" key="5">
    <source>
        <dbReference type="ARBA" id="ARBA00022723"/>
    </source>
</evidence>
<feature type="binding site" evidence="13">
    <location>
        <position position="106"/>
    </location>
    <ligand>
        <name>Na(+)</name>
        <dbReference type="ChEBI" id="CHEBI:29101"/>
        <label>1</label>
    </ligand>
</feature>
<dbReference type="PANTHER" id="PTHR11616:SF320">
    <property type="entry name" value="SODIUM-DEPENDENT NORADRENALINE TRANSPORTER"/>
    <property type="match status" value="1"/>
</dbReference>
<dbReference type="PROSITE" id="PS50267">
    <property type="entry name" value="NA_NEUROTRAN_SYMP_3"/>
    <property type="match status" value="1"/>
</dbReference>
<evidence type="ECO:0000256" key="3">
    <source>
        <dbReference type="ARBA" id="ARBA00022475"/>
    </source>
</evidence>
<evidence type="ECO:0000256" key="12">
    <source>
        <dbReference type="ARBA" id="ARBA00023180"/>
    </source>
</evidence>
<dbReference type="GO" id="GO:0051583">
    <property type="term" value="P:dopamine uptake involved in synaptic transmission"/>
    <property type="evidence" value="ECO:0007669"/>
    <property type="project" value="TreeGrafter"/>
</dbReference>
<feature type="compositionally biased region" description="Basic and acidic residues" evidence="15">
    <location>
        <begin position="16"/>
        <end position="33"/>
    </location>
</feature>
<keyword evidence="2 14" id="KW-0813">Transport</keyword>
<dbReference type="SUPFAM" id="SSF161070">
    <property type="entry name" value="SNF-like"/>
    <property type="match status" value="1"/>
</dbReference>
<sequence length="154" mass="17495">MVKRILSHQNINTCGRDDGDMVRKHSHTDENDNNHLTAENANPVAMIPIHNGTTDEEHPKKRNSVTLVNLPTTNRSHQLRTEAREQWSEKLDFLLSIIGFAVDLANIWRFPYLCYKNGGGAFLIPYALSVILGGMPLFYLELLLGQYYRQGSIT</sequence>
<dbReference type="GO" id="GO:0030424">
    <property type="term" value="C:axon"/>
    <property type="evidence" value="ECO:0007669"/>
    <property type="project" value="TreeGrafter"/>
</dbReference>
<dbReference type="Pfam" id="PF00209">
    <property type="entry name" value="SNF"/>
    <property type="match status" value="1"/>
</dbReference>
<feature type="binding site" evidence="13">
    <location>
        <position position="102"/>
    </location>
    <ligand>
        <name>Na(+)</name>
        <dbReference type="ChEBI" id="CHEBI:29101"/>
        <label>1</label>
    </ligand>
</feature>
<name>A0A816FTA4_ADIRI</name>
<evidence type="ECO:0000256" key="7">
    <source>
        <dbReference type="ARBA" id="ARBA00022847"/>
    </source>
</evidence>
<evidence type="ECO:0000256" key="2">
    <source>
        <dbReference type="ARBA" id="ARBA00022448"/>
    </source>
</evidence>
<dbReference type="GO" id="GO:0042734">
    <property type="term" value="C:presynaptic membrane"/>
    <property type="evidence" value="ECO:0007669"/>
    <property type="project" value="TreeGrafter"/>
</dbReference>
<feature type="non-terminal residue" evidence="17">
    <location>
        <position position="1"/>
    </location>
</feature>
<evidence type="ECO:0000256" key="14">
    <source>
        <dbReference type="RuleBase" id="RU003732"/>
    </source>
</evidence>
<keyword evidence="4 14" id="KW-0812">Transmembrane</keyword>
<evidence type="ECO:0000256" key="4">
    <source>
        <dbReference type="ARBA" id="ARBA00022692"/>
    </source>
</evidence>
<protein>
    <recommendedName>
        <fullName evidence="14">Transporter</fullName>
    </recommendedName>
</protein>
<dbReference type="GO" id="GO:0046872">
    <property type="term" value="F:metal ion binding"/>
    <property type="evidence" value="ECO:0007669"/>
    <property type="project" value="UniProtKB-KW"/>
</dbReference>
<evidence type="ECO:0000313" key="17">
    <source>
        <dbReference type="EMBL" id="CAF1665888.1"/>
    </source>
</evidence>
<evidence type="ECO:0000256" key="8">
    <source>
        <dbReference type="ARBA" id="ARBA00022989"/>
    </source>
</evidence>
<feature type="transmembrane region" description="Helical" evidence="16">
    <location>
        <begin position="93"/>
        <end position="111"/>
    </location>
</feature>
<keyword evidence="9 13" id="KW-0915">Sodium</keyword>
<reference evidence="17" key="1">
    <citation type="submission" date="2021-02" db="EMBL/GenBank/DDBJ databases">
        <authorList>
            <person name="Nowell W R."/>
        </authorList>
    </citation>
    <scope>NUCLEOTIDE SEQUENCE</scope>
</reference>
<dbReference type="GO" id="GO:0006865">
    <property type="term" value="P:amino acid transport"/>
    <property type="evidence" value="ECO:0007669"/>
    <property type="project" value="TreeGrafter"/>
</dbReference>
<dbReference type="PROSITE" id="PS00610">
    <property type="entry name" value="NA_NEUROTRAN_SYMP_1"/>
    <property type="match status" value="1"/>
</dbReference>
<accession>A0A816FTA4</accession>
<feature type="region of interest" description="Disordered" evidence="15">
    <location>
        <begin position="16"/>
        <end position="41"/>
    </location>
</feature>
<keyword evidence="3" id="KW-1003">Cell membrane</keyword>
<gene>
    <name evidence="17" type="ORF">XAT740_LOCUS57760</name>
</gene>